<name>A0A9Q9ZND1_CYPCA</name>
<evidence type="ECO:0000313" key="2">
    <source>
        <dbReference type="RefSeq" id="XP_042567833.1"/>
    </source>
</evidence>
<proteinExistence type="predicted"/>
<dbReference type="KEGG" id="ccar:122134871"/>
<dbReference type="PANTHER" id="PTHR31025:SF27">
    <property type="entry name" value="SI:CH211-193K19.2-RELATED"/>
    <property type="match status" value="1"/>
</dbReference>
<feature type="chain" id="PRO_5040303154" evidence="1">
    <location>
        <begin position="17"/>
        <end position="202"/>
    </location>
</feature>
<accession>A0A9Q9ZND1</accession>
<evidence type="ECO:0000256" key="1">
    <source>
        <dbReference type="SAM" id="SignalP"/>
    </source>
</evidence>
<sequence length="202" mass="23040">MKRLLILLLCIVNVFQIDREFHRISTVPLISMFFAELDRYSPRLMEIFSRKVGQSGKKPPIMVTISKDDTIHTRIACVIKSLCTYLNEDPEKLVKEYLDSDIESQSIMEQTVMGVYVILKEGELPDDDPQDIGVLIEGVEFLSDLSSIAQACALLFGLIYCLNLSYPPELKCTFEVLQKIFLNLNGQRLSSKAQFLKNKLLE</sequence>
<reference evidence="2" key="1">
    <citation type="submission" date="2025-08" db="UniProtKB">
        <authorList>
            <consortium name="RefSeq"/>
        </authorList>
    </citation>
    <scope>IDENTIFICATION</scope>
    <source>
        <tissue evidence="2">Muscle</tissue>
    </source>
</reference>
<gene>
    <name evidence="2" type="primary">LOC122134871</name>
</gene>
<protein>
    <submittedName>
        <fullName evidence="2">Uncharacterized protein LOC122134871 isoform X1</fullName>
    </submittedName>
</protein>
<dbReference type="OrthoDB" id="8895157at2759"/>
<dbReference type="GeneID" id="122134871"/>
<dbReference type="AlphaFoldDB" id="A0A9Q9ZND1"/>
<dbReference type="PANTHER" id="PTHR31025">
    <property type="entry name" value="SI:CH211-196P9.1-RELATED"/>
    <property type="match status" value="1"/>
</dbReference>
<organism evidence="2">
    <name type="scientific">Cyprinus carpio</name>
    <name type="common">Common carp</name>
    <dbReference type="NCBI Taxonomy" id="7962"/>
    <lineage>
        <taxon>Eukaryota</taxon>
        <taxon>Metazoa</taxon>
        <taxon>Chordata</taxon>
        <taxon>Craniata</taxon>
        <taxon>Vertebrata</taxon>
        <taxon>Euteleostomi</taxon>
        <taxon>Actinopterygii</taxon>
        <taxon>Neopterygii</taxon>
        <taxon>Teleostei</taxon>
        <taxon>Ostariophysi</taxon>
        <taxon>Cypriniformes</taxon>
        <taxon>Cyprinidae</taxon>
        <taxon>Cyprininae</taxon>
        <taxon>Cyprinus</taxon>
    </lineage>
</organism>
<feature type="signal peptide" evidence="1">
    <location>
        <begin position="1"/>
        <end position="16"/>
    </location>
</feature>
<dbReference type="RefSeq" id="XP_042567833.1">
    <property type="nucleotide sequence ID" value="XM_042711899.1"/>
</dbReference>
<dbReference type="Proteomes" id="UP001155660">
    <property type="component" value="Chromosome A22"/>
</dbReference>
<keyword evidence="1" id="KW-0732">Signal</keyword>